<sequence>MFFDAPSVPATLGSIICFLSLAILAVGLRFQARHELRQGIQIDDWLALCGLLGVIGITSMLFAGVRITSLGYPWIESEDPTYLKLIMAIKFEVSSLIIFAATNGFIKLSVLFFYRRIFVVDKALSSARNLLFCTMIILIAMWSVVYTFTFTFMCGTRFDVLVGESEDDPAIYCVDTLKVGYSYAISDFISDAIIILIPIPFILKLHLPPLRKAGVIGVFMLGVLASAASLVRLAWMVWNQKVGFQDSLDNELMITTELYWMNLEITLGLLACCLPSLRGLLKSSSVSRVIYFYRFELALSFYAASI</sequence>
<dbReference type="GO" id="GO:0016020">
    <property type="term" value="C:membrane"/>
    <property type="evidence" value="ECO:0007669"/>
    <property type="project" value="UniProtKB-SubCell"/>
</dbReference>
<feature type="transmembrane region" description="Helical" evidence="6">
    <location>
        <begin position="215"/>
        <end position="238"/>
    </location>
</feature>
<evidence type="ECO:0000256" key="4">
    <source>
        <dbReference type="ARBA" id="ARBA00023136"/>
    </source>
</evidence>
<dbReference type="AlphaFoldDB" id="A0A6A5ZNF7"/>
<accession>A0A6A5ZNF7</accession>
<feature type="transmembrane region" description="Helical" evidence="6">
    <location>
        <begin position="181"/>
        <end position="203"/>
    </location>
</feature>
<evidence type="ECO:0000259" key="7">
    <source>
        <dbReference type="Pfam" id="PF20684"/>
    </source>
</evidence>
<dbReference type="PANTHER" id="PTHR33048">
    <property type="entry name" value="PTH11-LIKE INTEGRAL MEMBRANE PROTEIN (AFU_ORTHOLOGUE AFUA_5G11245)"/>
    <property type="match status" value="1"/>
</dbReference>
<dbReference type="EMBL" id="ML977314">
    <property type="protein sequence ID" value="KAF2120407.1"/>
    <property type="molecule type" value="Genomic_DNA"/>
</dbReference>
<evidence type="ECO:0000313" key="9">
    <source>
        <dbReference type="Proteomes" id="UP000799770"/>
    </source>
</evidence>
<comment type="subcellular location">
    <subcellularLocation>
        <location evidence="1">Membrane</location>
        <topology evidence="1">Multi-pass membrane protein</topology>
    </subcellularLocation>
</comment>
<organism evidence="8 9">
    <name type="scientific">Lophiotrema nucula</name>
    <dbReference type="NCBI Taxonomy" id="690887"/>
    <lineage>
        <taxon>Eukaryota</taxon>
        <taxon>Fungi</taxon>
        <taxon>Dikarya</taxon>
        <taxon>Ascomycota</taxon>
        <taxon>Pezizomycotina</taxon>
        <taxon>Dothideomycetes</taxon>
        <taxon>Pleosporomycetidae</taxon>
        <taxon>Pleosporales</taxon>
        <taxon>Lophiotremataceae</taxon>
        <taxon>Lophiotrema</taxon>
    </lineage>
</organism>
<evidence type="ECO:0000256" key="2">
    <source>
        <dbReference type="ARBA" id="ARBA00022692"/>
    </source>
</evidence>
<reference evidence="8" key="1">
    <citation type="journal article" date="2020" name="Stud. Mycol.">
        <title>101 Dothideomycetes genomes: a test case for predicting lifestyles and emergence of pathogens.</title>
        <authorList>
            <person name="Haridas S."/>
            <person name="Albert R."/>
            <person name="Binder M."/>
            <person name="Bloem J."/>
            <person name="Labutti K."/>
            <person name="Salamov A."/>
            <person name="Andreopoulos B."/>
            <person name="Baker S."/>
            <person name="Barry K."/>
            <person name="Bills G."/>
            <person name="Bluhm B."/>
            <person name="Cannon C."/>
            <person name="Castanera R."/>
            <person name="Culley D."/>
            <person name="Daum C."/>
            <person name="Ezra D."/>
            <person name="Gonzalez J."/>
            <person name="Henrissat B."/>
            <person name="Kuo A."/>
            <person name="Liang C."/>
            <person name="Lipzen A."/>
            <person name="Lutzoni F."/>
            <person name="Magnuson J."/>
            <person name="Mondo S."/>
            <person name="Nolan M."/>
            <person name="Ohm R."/>
            <person name="Pangilinan J."/>
            <person name="Park H.-J."/>
            <person name="Ramirez L."/>
            <person name="Alfaro M."/>
            <person name="Sun H."/>
            <person name="Tritt A."/>
            <person name="Yoshinaga Y."/>
            <person name="Zwiers L.-H."/>
            <person name="Turgeon B."/>
            <person name="Goodwin S."/>
            <person name="Spatafora J."/>
            <person name="Crous P."/>
            <person name="Grigoriev I."/>
        </authorList>
    </citation>
    <scope>NUCLEOTIDE SEQUENCE</scope>
    <source>
        <strain evidence="8">CBS 627.86</strain>
    </source>
</reference>
<dbReference type="Pfam" id="PF20684">
    <property type="entry name" value="Fung_rhodopsin"/>
    <property type="match status" value="1"/>
</dbReference>
<dbReference type="OrthoDB" id="5393606at2759"/>
<evidence type="ECO:0000256" key="3">
    <source>
        <dbReference type="ARBA" id="ARBA00022989"/>
    </source>
</evidence>
<proteinExistence type="inferred from homology"/>
<keyword evidence="4 6" id="KW-0472">Membrane</keyword>
<keyword evidence="2 6" id="KW-0812">Transmembrane</keyword>
<feature type="transmembrane region" description="Helical" evidence="6">
    <location>
        <begin position="12"/>
        <end position="32"/>
    </location>
</feature>
<evidence type="ECO:0000256" key="5">
    <source>
        <dbReference type="ARBA" id="ARBA00038359"/>
    </source>
</evidence>
<feature type="transmembrane region" description="Helical" evidence="6">
    <location>
        <begin position="44"/>
        <end position="65"/>
    </location>
</feature>
<keyword evidence="9" id="KW-1185">Reference proteome</keyword>
<comment type="similarity">
    <text evidence="5">Belongs to the SAT4 family.</text>
</comment>
<dbReference type="PANTHER" id="PTHR33048:SF157">
    <property type="entry name" value="INTEGRAL MEMBRANE PROTEIN"/>
    <property type="match status" value="1"/>
</dbReference>
<feature type="domain" description="Rhodopsin" evidence="7">
    <location>
        <begin position="28"/>
        <end position="282"/>
    </location>
</feature>
<keyword evidence="3 6" id="KW-1133">Transmembrane helix</keyword>
<protein>
    <recommendedName>
        <fullName evidence="7">Rhodopsin domain-containing protein</fullName>
    </recommendedName>
</protein>
<feature type="transmembrane region" description="Helical" evidence="6">
    <location>
        <begin position="127"/>
        <end position="148"/>
    </location>
</feature>
<name>A0A6A5ZNF7_9PLEO</name>
<dbReference type="InterPro" id="IPR052337">
    <property type="entry name" value="SAT4-like"/>
</dbReference>
<evidence type="ECO:0000256" key="6">
    <source>
        <dbReference type="SAM" id="Phobius"/>
    </source>
</evidence>
<gene>
    <name evidence="8" type="ORF">BDV96DRAFT_595941</name>
</gene>
<feature type="transmembrane region" description="Helical" evidence="6">
    <location>
        <begin position="258"/>
        <end position="277"/>
    </location>
</feature>
<evidence type="ECO:0000256" key="1">
    <source>
        <dbReference type="ARBA" id="ARBA00004141"/>
    </source>
</evidence>
<dbReference type="InterPro" id="IPR049326">
    <property type="entry name" value="Rhodopsin_dom_fungi"/>
</dbReference>
<dbReference type="Proteomes" id="UP000799770">
    <property type="component" value="Unassembled WGS sequence"/>
</dbReference>
<evidence type="ECO:0000313" key="8">
    <source>
        <dbReference type="EMBL" id="KAF2120407.1"/>
    </source>
</evidence>